<feature type="domain" description="HTH marR-type" evidence="2">
    <location>
        <begin position="1"/>
        <end position="145"/>
    </location>
</feature>
<organism evidence="3 4">
    <name type="scientific">Paenibacillus tyrfis</name>
    <dbReference type="NCBI Taxonomy" id="1501230"/>
    <lineage>
        <taxon>Bacteria</taxon>
        <taxon>Bacillati</taxon>
        <taxon>Bacillota</taxon>
        <taxon>Bacilli</taxon>
        <taxon>Bacillales</taxon>
        <taxon>Paenibacillaceae</taxon>
        <taxon>Paenibacillus</taxon>
    </lineage>
</organism>
<dbReference type="PROSITE" id="PS50995">
    <property type="entry name" value="HTH_MARR_2"/>
    <property type="match status" value="1"/>
</dbReference>
<dbReference type="Proteomes" id="UP000028123">
    <property type="component" value="Unassembled WGS sequence"/>
</dbReference>
<dbReference type="InterPro" id="IPR000835">
    <property type="entry name" value="HTH_MarR-typ"/>
</dbReference>
<evidence type="ECO:0000256" key="1">
    <source>
        <dbReference type="ARBA" id="ARBA00023125"/>
    </source>
</evidence>
<name>A0A081NUK5_9BACL</name>
<dbReference type="GO" id="GO:0003700">
    <property type="term" value="F:DNA-binding transcription factor activity"/>
    <property type="evidence" value="ECO:0007669"/>
    <property type="project" value="InterPro"/>
</dbReference>
<sequence length="156" mass="17808">MDKSELNEEELRLWYMWKGSFHNIFGRVIKEMSEHTGLSEGDYGILDRLVLLGDGSLRQQELAESMDWDKSRLSHHLTRMEKRRLVMRKPLDTDRGVQVIITTVGKSALDDARPIVSKAIRKHFLDQLTDQDIESITKLAERTKTGSTASCSAPPP</sequence>
<dbReference type="PANTHER" id="PTHR33164:SF99">
    <property type="entry name" value="MARR FAMILY REGULATORY PROTEIN"/>
    <property type="match status" value="1"/>
</dbReference>
<dbReference type="Pfam" id="PF01047">
    <property type="entry name" value="MarR"/>
    <property type="match status" value="1"/>
</dbReference>
<dbReference type="GO" id="GO:0003677">
    <property type="term" value="F:DNA binding"/>
    <property type="evidence" value="ECO:0007669"/>
    <property type="project" value="UniProtKB-KW"/>
</dbReference>
<gene>
    <name evidence="3" type="ORF">ET33_27605</name>
</gene>
<dbReference type="GO" id="GO:0006950">
    <property type="term" value="P:response to stress"/>
    <property type="evidence" value="ECO:0007669"/>
    <property type="project" value="TreeGrafter"/>
</dbReference>
<evidence type="ECO:0000259" key="2">
    <source>
        <dbReference type="PROSITE" id="PS50995"/>
    </source>
</evidence>
<reference evidence="3 4" key="1">
    <citation type="submission" date="2014-06" db="EMBL/GenBank/DDBJ databases">
        <title>Draft genome sequence of Paenibacillus sp. MSt1.</title>
        <authorList>
            <person name="Aw Y.K."/>
            <person name="Ong K.S."/>
            <person name="Gan H.M."/>
            <person name="Lee S.M."/>
        </authorList>
    </citation>
    <scope>NUCLEOTIDE SEQUENCE [LARGE SCALE GENOMIC DNA]</scope>
    <source>
        <strain evidence="3 4">MSt1</strain>
    </source>
</reference>
<dbReference type="AlphaFoldDB" id="A0A081NUK5"/>
<dbReference type="Gene3D" id="1.10.10.10">
    <property type="entry name" value="Winged helix-like DNA-binding domain superfamily/Winged helix DNA-binding domain"/>
    <property type="match status" value="1"/>
</dbReference>
<dbReference type="OrthoDB" id="8635520at2"/>
<protein>
    <submittedName>
        <fullName evidence="3">MarR family transcriptional regulator</fullName>
    </submittedName>
</protein>
<dbReference type="InterPro" id="IPR036388">
    <property type="entry name" value="WH-like_DNA-bd_sf"/>
</dbReference>
<evidence type="ECO:0000313" key="3">
    <source>
        <dbReference type="EMBL" id="KEQ22128.1"/>
    </source>
</evidence>
<dbReference type="EMBL" id="JNVM01000043">
    <property type="protein sequence ID" value="KEQ22128.1"/>
    <property type="molecule type" value="Genomic_DNA"/>
</dbReference>
<dbReference type="SUPFAM" id="SSF46785">
    <property type="entry name" value="Winged helix' DNA-binding domain"/>
    <property type="match status" value="1"/>
</dbReference>
<dbReference type="InterPro" id="IPR036390">
    <property type="entry name" value="WH_DNA-bd_sf"/>
</dbReference>
<evidence type="ECO:0000313" key="4">
    <source>
        <dbReference type="Proteomes" id="UP000028123"/>
    </source>
</evidence>
<dbReference type="SMART" id="SM00347">
    <property type="entry name" value="HTH_MARR"/>
    <property type="match status" value="1"/>
</dbReference>
<dbReference type="InterPro" id="IPR039422">
    <property type="entry name" value="MarR/SlyA-like"/>
</dbReference>
<proteinExistence type="predicted"/>
<accession>A0A081NUK5</accession>
<keyword evidence="4" id="KW-1185">Reference proteome</keyword>
<dbReference type="eggNOG" id="COG1846">
    <property type="taxonomic scope" value="Bacteria"/>
</dbReference>
<keyword evidence="1" id="KW-0238">DNA-binding</keyword>
<dbReference type="PANTHER" id="PTHR33164">
    <property type="entry name" value="TRANSCRIPTIONAL REGULATOR, MARR FAMILY"/>
    <property type="match status" value="1"/>
</dbReference>
<comment type="caution">
    <text evidence="3">The sequence shown here is derived from an EMBL/GenBank/DDBJ whole genome shotgun (WGS) entry which is preliminary data.</text>
</comment>